<dbReference type="EMBL" id="WXYQ01000011">
    <property type="protein sequence ID" value="NBG96702.1"/>
    <property type="molecule type" value="Genomic_DNA"/>
</dbReference>
<evidence type="ECO:0000256" key="2">
    <source>
        <dbReference type="ARBA" id="ARBA00022801"/>
    </source>
</evidence>
<dbReference type="GO" id="GO:0005737">
    <property type="term" value="C:cytoplasm"/>
    <property type="evidence" value="ECO:0007669"/>
    <property type="project" value="TreeGrafter"/>
</dbReference>
<keyword evidence="4" id="KW-0808">Transferase</keyword>
<dbReference type="GO" id="GO:0008484">
    <property type="term" value="F:sulfuric ester hydrolase activity"/>
    <property type="evidence" value="ECO:0007669"/>
    <property type="project" value="TreeGrafter"/>
</dbReference>
<dbReference type="SUPFAM" id="SSF53649">
    <property type="entry name" value="Alkaline phosphatase-like"/>
    <property type="match status" value="1"/>
</dbReference>
<evidence type="ECO:0000259" key="3">
    <source>
        <dbReference type="Pfam" id="PF00884"/>
    </source>
</evidence>
<organism evidence="4 5">
    <name type="scientific">Pyruvatibacter mobilis</name>
    <dbReference type="NCBI Taxonomy" id="1712261"/>
    <lineage>
        <taxon>Bacteria</taxon>
        <taxon>Pseudomonadati</taxon>
        <taxon>Pseudomonadota</taxon>
        <taxon>Alphaproteobacteria</taxon>
        <taxon>Hyphomicrobiales</taxon>
        <taxon>Parvibaculaceae</taxon>
        <taxon>Pyruvatibacter</taxon>
    </lineage>
</organism>
<sequence length="523" mass="58810">MGRKILLITTDQMRYDALGCTGGKVARTPRLDALAQSGINFTRAHNQSVVCMPARATIVTGQYPASHGVWMNGVALPEDAPSVAHVLGTAGYKTALIGKAHFEPWMAPPGFYENEMARRGETGPHRGFDRMELANHFMTGNFHYDQWMQKEHKDQIGGFYPIVSETGQQNHIGGADTGAIQCWVNDMPRELYHTDWVADRVIAFLDSLDTEEDWFIWMSFPDPHHPWDPPASELGRVDWRDLDLPELYAGSHEERAELLERKPRHWQGAWDGSLRTNFEFPPNFRPCDLTDDQVREINAMNHIENELIDEACGRVFDHISARGWDGDTDIFFTTDHGEMQGDFGLMFKGAFHVDALMRLPFLWRPAPDHDTGPEAGTPRAVPNPVGHVDLAPTFCALAGLDVPEWMEGAPLPASSAEADDQSRETVLTGWDSVHRNSGDRDKAEHTLALRTISTRTHVLTAYRPGSIYDGTEGELYDLEDDPLQRINRWDDPACAAIRKELMTALLDEWPQEPDERLPRVGPA</sequence>
<accession>A0A845QDQ8</accession>
<dbReference type="PANTHER" id="PTHR45953">
    <property type="entry name" value="IDURONATE 2-SULFATASE"/>
    <property type="match status" value="1"/>
</dbReference>
<dbReference type="GeneID" id="300653792"/>
<dbReference type="CDD" id="cd16022">
    <property type="entry name" value="sulfatase_like"/>
    <property type="match status" value="1"/>
</dbReference>
<feature type="domain" description="Sulfatase N-terminal" evidence="3">
    <location>
        <begin position="5"/>
        <end position="399"/>
    </location>
</feature>
<dbReference type="InterPro" id="IPR000917">
    <property type="entry name" value="Sulfatase_N"/>
</dbReference>
<dbReference type="Pfam" id="PF00884">
    <property type="entry name" value="Sulfatase"/>
    <property type="match status" value="1"/>
</dbReference>
<gene>
    <name evidence="4" type="ORF">GTQ45_13255</name>
</gene>
<keyword evidence="1" id="KW-0479">Metal-binding</keyword>
<dbReference type="OrthoDB" id="9795675at2"/>
<dbReference type="Proteomes" id="UP000470384">
    <property type="component" value="Unassembled WGS sequence"/>
</dbReference>
<dbReference type="InterPro" id="IPR017850">
    <property type="entry name" value="Alkaline_phosphatase_core_sf"/>
</dbReference>
<dbReference type="RefSeq" id="WP_160588735.1">
    <property type="nucleotide sequence ID" value="NZ_BMHN01000001.1"/>
</dbReference>
<keyword evidence="2 4" id="KW-0378">Hydrolase</keyword>
<dbReference type="GO" id="GO:0016740">
    <property type="term" value="F:transferase activity"/>
    <property type="evidence" value="ECO:0007669"/>
    <property type="project" value="UniProtKB-KW"/>
</dbReference>
<proteinExistence type="predicted"/>
<dbReference type="GO" id="GO:0046872">
    <property type="term" value="F:metal ion binding"/>
    <property type="evidence" value="ECO:0007669"/>
    <property type="project" value="UniProtKB-KW"/>
</dbReference>
<evidence type="ECO:0000313" key="4">
    <source>
        <dbReference type="EMBL" id="NBG96702.1"/>
    </source>
</evidence>
<name>A0A845QDQ8_9HYPH</name>
<evidence type="ECO:0000313" key="5">
    <source>
        <dbReference type="Proteomes" id="UP000470384"/>
    </source>
</evidence>
<dbReference type="Gene3D" id="3.40.720.10">
    <property type="entry name" value="Alkaline Phosphatase, subunit A"/>
    <property type="match status" value="1"/>
</dbReference>
<dbReference type="AlphaFoldDB" id="A0A845QDQ8"/>
<dbReference type="PANTHER" id="PTHR45953:SF1">
    <property type="entry name" value="IDURONATE 2-SULFATASE"/>
    <property type="match status" value="1"/>
</dbReference>
<evidence type="ECO:0000256" key="1">
    <source>
        <dbReference type="ARBA" id="ARBA00022723"/>
    </source>
</evidence>
<reference evidence="4 5" key="1">
    <citation type="journal article" date="2016" name="Int. J. Syst. Evol. Microbiol.">
        <title>Pyruvatibacter mobilis gen. nov., sp. nov., a marine bacterium from the culture broth of Picochlorum sp. 122.</title>
        <authorList>
            <person name="Wang G."/>
            <person name="Tang M."/>
            <person name="Wu H."/>
            <person name="Dai S."/>
            <person name="Li T."/>
            <person name="Chen C."/>
            <person name="He H."/>
            <person name="Fan J."/>
            <person name="Xiang W."/>
            <person name="Li X."/>
        </authorList>
    </citation>
    <scope>NUCLEOTIDE SEQUENCE [LARGE SCALE GENOMIC DNA]</scope>
    <source>
        <strain evidence="4 5">GYP-11</strain>
    </source>
</reference>
<keyword evidence="5" id="KW-1185">Reference proteome</keyword>
<protein>
    <submittedName>
        <fullName evidence="4">Sulfatase-like hydrolase/transferase</fullName>
    </submittedName>
</protein>
<comment type="caution">
    <text evidence="4">The sequence shown here is derived from an EMBL/GenBank/DDBJ whole genome shotgun (WGS) entry which is preliminary data.</text>
</comment>